<organism evidence="8 9">
    <name type="scientific">Prauserella marina</name>
    <dbReference type="NCBI Taxonomy" id="530584"/>
    <lineage>
        <taxon>Bacteria</taxon>
        <taxon>Bacillati</taxon>
        <taxon>Actinomycetota</taxon>
        <taxon>Actinomycetes</taxon>
        <taxon>Pseudonocardiales</taxon>
        <taxon>Pseudonocardiaceae</taxon>
        <taxon>Prauserella</taxon>
    </lineage>
</organism>
<dbReference type="PROSITE" id="PS00012">
    <property type="entry name" value="PHOSPHOPANTETHEINE"/>
    <property type="match status" value="1"/>
</dbReference>
<dbReference type="InterPro" id="IPR029058">
    <property type="entry name" value="AB_hydrolase_fold"/>
</dbReference>
<evidence type="ECO:0000256" key="6">
    <source>
        <dbReference type="ARBA" id="ARBA00022679"/>
    </source>
</evidence>
<dbReference type="Gene3D" id="3.30.559.10">
    <property type="entry name" value="Chloramphenicol acetyltransferase-like domain"/>
    <property type="match status" value="1"/>
</dbReference>
<accession>A0A222VPE7</accession>
<keyword evidence="9" id="KW-1185">Reference proteome</keyword>
<dbReference type="SUPFAM" id="SSF52151">
    <property type="entry name" value="FabD/lysophospholipase-like"/>
    <property type="match status" value="1"/>
</dbReference>
<keyword evidence="3" id="KW-0596">Phosphopantetheine</keyword>
<dbReference type="InterPro" id="IPR020806">
    <property type="entry name" value="PKS_PP-bd"/>
</dbReference>
<dbReference type="SUPFAM" id="SSF51735">
    <property type="entry name" value="NAD(P)-binding Rossmann-fold domains"/>
    <property type="match status" value="2"/>
</dbReference>
<dbReference type="InterPro" id="IPR050091">
    <property type="entry name" value="PKS_NRPS_Biosynth_Enz"/>
</dbReference>
<evidence type="ECO:0000256" key="2">
    <source>
        <dbReference type="ARBA" id="ARBA00004924"/>
    </source>
</evidence>
<evidence type="ECO:0000256" key="7">
    <source>
        <dbReference type="SAM" id="MobiDB-lite"/>
    </source>
</evidence>
<dbReference type="Pfam" id="PF02801">
    <property type="entry name" value="Ketoacyl-synt_C"/>
    <property type="match status" value="1"/>
</dbReference>
<dbReference type="SUPFAM" id="SSF53474">
    <property type="entry name" value="alpha/beta-Hydrolases"/>
    <property type="match status" value="1"/>
</dbReference>
<evidence type="ECO:0000313" key="9">
    <source>
        <dbReference type="Proteomes" id="UP000199494"/>
    </source>
</evidence>
<dbReference type="GO" id="GO:0005886">
    <property type="term" value="C:plasma membrane"/>
    <property type="evidence" value="ECO:0007669"/>
    <property type="project" value="TreeGrafter"/>
</dbReference>
<dbReference type="InterPro" id="IPR036736">
    <property type="entry name" value="ACP-like_sf"/>
</dbReference>
<evidence type="ECO:0000256" key="5">
    <source>
        <dbReference type="ARBA" id="ARBA00022598"/>
    </source>
</evidence>
<dbReference type="InterPro" id="IPR014031">
    <property type="entry name" value="Ketoacyl_synth_C"/>
</dbReference>
<dbReference type="InterPro" id="IPR057326">
    <property type="entry name" value="KR_dom"/>
</dbReference>
<dbReference type="InterPro" id="IPR036291">
    <property type="entry name" value="NAD(P)-bd_dom_sf"/>
</dbReference>
<dbReference type="CDD" id="cd00833">
    <property type="entry name" value="PKS"/>
    <property type="match status" value="1"/>
</dbReference>
<dbReference type="InterPro" id="IPR057737">
    <property type="entry name" value="Condensation_MtbB-like"/>
</dbReference>
<dbReference type="GO" id="GO:0006633">
    <property type="term" value="P:fatty acid biosynthetic process"/>
    <property type="evidence" value="ECO:0007669"/>
    <property type="project" value="TreeGrafter"/>
</dbReference>
<keyword evidence="4" id="KW-0597">Phosphoprotein</keyword>
<dbReference type="Gene3D" id="3.40.50.720">
    <property type="entry name" value="NAD(P)-binding Rossmann-like Domain"/>
    <property type="match status" value="1"/>
</dbReference>
<protein>
    <submittedName>
        <fullName evidence="8">Acyl transferase domain-containing protein</fullName>
    </submittedName>
</protein>
<dbReference type="Pfam" id="PF00698">
    <property type="entry name" value="Acyl_transf_1"/>
    <property type="match status" value="1"/>
</dbReference>
<dbReference type="SUPFAM" id="SSF47336">
    <property type="entry name" value="ACP-like"/>
    <property type="match status" value="1"/>
</dbReference>
<dbReference type="InterPro" id="IPR001227">
    <property type="entry name" value="Ac_transferase_dom_sf"/>
</dbReference>
<dbReference type="SMART" id="SM00824">
    <property type="entry name" value="PKS_TE"/>
    <property type="match status" value="1"/>
</dbReference>
<dbReference type="Pfam" id="PF00550">
    <property type="entry name" value="PP-binding"/>
    <property type="match status" value="1"/>
</dbReference>
<evidence type="ECO:0000256" key="3">
    <source>
        <dbReference type="ARBA" id="ARBA00022450"/>
    </source>
</evidence>
<dbReference type="Gene3D" id="3.40.47.10">
    <property type="match status" value="1"/>
</dbReference>
<dbReference type="InterPro" id="IPR009081">
    <property type="entry name" value="PP-bd_ACP"/>
</dbReference>
<dbReference type="Gene3D" id="3.40.366.10">
    <property type="entry name" value="Malonyl-Coenzyme A Acyl Carrier Protein, domain 2"/>
    <property type="match status" value="1"/>
</dbReference>
<dbReference type="InterPro" id="IPR014030">
    <property type="entry name" value="Ketoacyl_synth_N"/>
</dbReference>
<dbReference type="InterPro" id="IPR013968">
    <property type="entry name" value="PKS_KR"/>
</dbReference>
<comment type="pathway">
    <text evidence="2">Siderophore biosynthesis.</text>
</comment>
<dbReference type="OrthoDB" id="2472181at2"/>
<evidence type="ECO:0000256" key="1">
    <source>
        <dbReference type="ARBA" id="ARBA00001957"/>
    </source>
</evidence>
<dbReference type="GO" id="GO:0031177">
    <property type="term" value="F:phosphopantetheine binding"/>
    <property type="evidence" value="ECO:0007669"/>
    <property type="project" value="InterPro"/>
</dbReference>
<dbReference type="InterPro" id="IPR001031">
    <property type="entry name" value="Thioesterase"/>
</dbReference>
<dbReference type="Pfam" id="PF08659">
    <property type="entry name" value="KR"/>
    <property type="match status" value="1"/>
</dbReference>
<dbReference type="InterPro" id="IPR006162">
    <property type="entry name" value="Ppantetheine_attach_site"/>
</dbReference>
<dbReference type="PANTHER" id="PTHR43775">
    <property type="entry name" value="FATTY ACID SYNTHASE"/>
    <property type="match status" value="1"/>
</dbReference>
<dbReference type="SMART" id="SM00827">
    <property type="entry name" value="PKS_AT"/>
    <property type="match status" value="1"/>
</dbReference>
<sequence>MIAITAVACRFPGAPDADSFWRQLVEGREGLTRFSKEELARRGVARGLREQAGYVPVGGLIEGQDRFDPVPFGLTGAEAALMDPQQRLFLETAWQGLEQAGHGGGTGAGAVGVFAGAGHSAYLTSNLAGRWSPTGGGADPIGSLQTAMSTHTDYLPLQVAYRLNLTGPAIAVNTTCSTSLVAVHLAAQSLLDEECDTAIAGGVSLIVPQGHGYLHVADGIYSADGTVRPFSADATGIVYSQGVGVVVLRRLADALADGDPVLAVVHGTAVNNDGADKAGFTAPSLRGQARVIAEAQAVAGVTPGQIGYVEAHGTATRLGDPVEIAALRRVFGESGPAWCGLGSVKSNIGHANTAAGVASLIKTTLAIRHRTLPASLHAEPLNDLLGLAGSPFEVVTSTRHWEGPDYAGVSSFGIGGTNAHLVLGPPPERPESTEDERPQLLVASAHDRASAEATAAAIAEHTTVSADLAHTLQSGRRELPYRVAVATRPGTAPAALRDAPPVKSSATTPRVVFAFPGAGSQYLGMGATLYEEESVFRSTVDECAELLAPLLGADVRDAITATASTGLVRDAGFGLPALFAASVATARLLMSWGVRPDAVVGHSLGEYSAAVVAGALTLPDAARLVAVRCARAAKAAGGGGMLALRMSEDDVMDVLTRHPDLDLAAVNAPGACVVSGPREGLAVLAAEYGERVSELRVDAALHSRLVEPAVPAVRAAAGGLRPRPLTTELVTTVTGRLAGAELFTADHWARQLREPVRFADALRTCLGDSGDPAIVVQAGPGGALAALARHNRLDALIDAIPVFTADETDAAVSIRDAVGRLWTHGVTVDFAAQHNGSRRRIAAPGYAFQRRELWIEPTTSSTPDDTSGAGAGAAEPLQIPRWHQLPPLPRPPSLTGRWLVVASGDDPLAESVRAELTALGAECLPAVTPETPGLTGVVVVPATSAIGAVGQYAELARTLTVATPLLLQVTRAAERIDGRDQAMPDASAARVLPRVLAQELRGIRWRTLDLPADDDSGSAIAVARELADLAGDPASGLDVALRGGTRFARTFVPWHPRDDESAAPGGTALVTGGLGDVGLTLARYLASTGRRVVLTSRSGLPDDGPRRAAIDRLAEEGAEIDVRTLDAADGDGTAALLDELCTDGSDGLDVVVHAAGVVATDGALPLRETGAEHIGRHLRAKAEGALALRSAIDRLPAERRPRVVVLMSSATTLVGGIGMGAYAAANAVLDGIAMSAMSGISEGSTRWVSAVWDGWSAGPLGEERAVVLDHALDAATGTAAFARLLDTETPPVVAVSATGLEHRMAAAATVRAQAGSTEITASTVSISDDPVRDAIASLWGELFGSPVTSADDDFFALGGHSLLATRMLAEIGERFGVQLRLRDVLANPTVAALGELVRASVQQPGPGPEHNGHTGIADDGTFPLTRVQHAYWVGRDGGYEWGDVPCHFYLEYECEGLDVAAYEHAWNRVIARHPLLRTIITGQGRARILDEVPPYRIRTHDLTDLSGQRREARLDRLRERVGRQPGPADRWPLAQVQAALLPGGRVRLFIGVDVLVCDAASWWIIDRELRHFYRAPDAELPDTGIGFPACVAALEQRREGEEGRRAAAYWRDRLTGLPGAPALPVDRGAVGSRFVRRSATLDAEAWAALRERAARYHLTPAAVLLTGYADALSAWTGDDRFAVVLTLFDRPAIHPGVAGVVGDFTSLVLHEVDRTRPVTFAERARKTQELLFADLDHRDFSALDVLSEKASLDGERVSVPVVFTSALGLDDVIGADHDPAWAGKQVAALSQTPQTLIDHQVLEQGGALLLQWDTLEPALPPAEVDRVFADYVARVHALIGAPWDGPGEPERGNELDELDDLSDDDIAVPIRAGSGEHTLFLLHPSGGDVVCYAELARLLDERVEVIALTDPGLAGGRGAEDVAAMAARFTGIIRRAQPHGPYLLGGWSMGGDLAHEVARGLDEAGEHVGLLVMLDSNDPRYITGIEGPAEEVRGTLVRRYLGALEAFTGAELGSEGPAPSWEGLDARLREARLLNRHDTARTRVAVFARHLRALAAYTPLPLEADTPALLLRATQRSPRNSGVGMGVDDVPGAPRDLGWAAYLTAAPKVADIDAHHYSMLRHPALPQVAAELNAAIEAAIRRGAPERPARPTGPRA</sequence>
<dbReference type="InterPro" id="IPR016035">
    <property type="entry name" value="Acyl_Trfase/lysoPLipase"/>
</dbReference>
<dbReference type="KEGG" id="pmad:BAY61_13170"/>
<name>A0A222VPE7_9PSEU</name>
<dbReference type="Pfam" id="PF16197">
    <property type="entry name" value="KAsynt_C_assoc"/>
    <property type="match status" value="1"/>
</dbReference>
<dbReference type="GO" id="GO:0071770">
    <property type="term" value="P:DIM/DIP cell wall layer assembly"/>
    <property type="evidence" value="ECO:0007669"/>
    <property type="project" value="TreeGrafter"/>
</dbReference>
<dbReference type="PROSITE" id="PS50075">
    <property type="entry name" value="CARRIER"/>
    <property type="match status" value="1"/>
</dbReference>
<dbReference type="SUPFAM" id="SSF52777">
    <property type="entry name" value="CoA-dependent acyltransferases"/>
    <property type="match status" value="2"/>
</dbReference>
<dbReference type="InterPro" id="IPR016036">
    <property type="entry name" value="Malonyl_transacylase_ACP-bd"/>
</dbReference>
<dbReference type="InterPro" id="IPR001242">
    <property type="entry name" value="Condensation_dom"/>
</dbReference>
<dbReference type="SMART" id="SM00823">
    <property type="entry name" value="PKS_PP"/>
    <property type="match status" value="1"/>
</dbReference>
<dbReference type="InterPro" id="IPR014043">
    <property type="entry name" value="Acyl_transferase_dom"/>
</dbReference>
<dbReference type="InterPro" id="IPR023213">
    <property type="entry name" value="CAT-like_dom_sf"/>
</dbReference>
<dbReference type="Gene3D" id="3.40.50.1820">
    <property type="entry name" value="alpha/beta hydrolase"/>
    <property type="match status" value="2"/>
</dbReference>
<dbReference type="CDD" id="cd19535">
    <property type="entry name" value="Cyc_NRPS"/>
    <property type="match status" value="1"/>
</dbReference>
<dbReference type="FunFam" id="3.30.559.10:FF:000023">
    <property type="entry name" value="Non-ribosomal peptide synthetase"/>
    <property type="match status" value="1"/>
</dbReference>
<dbReference type="InterPro" id="IPR032821">
    <property type="entry name" value="PKS_assoc"/>
</dbReference>
<dbReference type="SUPFAM" id="SSF53901">
    <property type="entry name" value="Thiolase-like"/>
    <property type="match status" value="1"/>
</dbReference>
<dbReference type="PROSITE" id="PS52004">
    <property type="entry name" value="KS3_2"/>
    <property type="match status" value="1"/>
</dbReference>
<feature type="compositionally biased region" description="Low complexity" evidence="7">
    <location>
        <begin position="858"/>
        <end position="867"/>
    </location>
</feature>
<dbReference type="Proteomes" id="UP000199494">
    <property type="component" value="Unassembled WGS sequence"/>
</dbReference>
<dbReference type="Pfam" id="PF00975">
    <property type="entry name" value="Thioesterase"/>
    <property type="match status" value="1"/>
</dbReference>
<dbReference type="SMART" id="SM00825">
    <property type="entry name" value="PKS_KS"/>
    <property type="match status" value="1"/>
</dbReference>
<dbReference type="GO" id="GO:0004312">
    <property type="term" value="F:fatty acid synthase activity"/>
    <property type="evidence" value="ECO:0007669"/>
    <property type="project" value="TreeGrafter"/>
</dbReference>
<dbReference type="InterPro" id="IPR016039">
    <property type="entry name" value="Thiolase-like"/>
</dbReference>
<gene>
    <name evidence="8" type="ORF">SAMN05421630_1011017</name>
</gene>
<dbReference type="Gene3D" id="3.30.559.30">
    <property type="entry name" value="Nonribosomal peptide synthetase, condensation domain"/>
    <property type="match status" value="1"/>
</dbReference>
<dbReference type="Gene3D" id="3.30.70.3290">
    <property type="match status" value="1"/>
</dbReference>
<dbReference type="GO" id="GO:0005737">
    <property type="term" value="C:cytoplasm"/>
    <property type="evidence" value="ECO:0007669"/>
    <property type="project" value="TreeGrafter"/>
</dbReference>
<evidence type="ECO:0000313" key="8">
    <source>
        <dbReference type="EMBL" id="SDC25815.1"/>
    </source>
</evidence>
<proteinExistence type="predicted"/>
<dbReference type="EMBL" id="FMZE01000001">
    <property type="protein sequence ID" value="SDC25815.1"/>
    <property type="molecule type" value="Genomic_DNA"/>
</dbReference>
<dbReference type="PANTHER" id="PTHR43775:SF37">
    <property type="entry name" value="SI:DKEY-61P9.11"/>
    <property type="match status" value="1"/>
</dbReference>
<dbReference type="SUPFAM" id="SSF55048">
    <property type="entry name" value="Probable ACP-binding domain of malonyl-CoA ACP transacylase"/>
    <property type="match status" value="1"/>
</dbReference>
<keyword evidence="5" id="KW-0436">Ligase</keyword>
<dbReference type="Pfam" id="PF00109">
    <property type="entry name" value="ketoacyl-synt"/>
    <property type="match status" value="1"/>
</dbReference>
<evidence type="ECO:0000256" key="4">
    <source>
        <dbReference type="ARBA" id="ARBA00022553"/>
    </source>
</evidence>
<comment type="cofactor">
    <cofactor evidence="1">
        <name>pantetheine 4'-phosphate</name>
        <dbReference type="ChEBI" id="CHEBI:47942"/>
    </cofactor>
</comment>
<keyword evidence="6 8" id="KW-0808">Transferase</keyword>
<dbReference type="SMART" id="SM00822">
    <property type="entry name" value="PKS_KR"/>
    <property type="match status" value="1"/>
</dbReference>
<reference evidence="8 9" key="1">
    <citation type="submission" date="2016-10" db="EMBL/GenBank/DDBJ databases">
        <authorList>
            <person name="de Groot N.N."/>
        </authorList>
    </citation>
    <scope>NUCLEOTIDE SEQUENCE [LARGE SCALE GENOMIC DNA]</scope>
    <source>
        <strain evidence="8 9">CGMCC 4.5506</strain>
    </source>
</reference>
<dbReference type="STRING" id="530584.SAMN05421630_1011017"/>
<dbReference type="Pfam" id="PF00668">
    <property type="entry name" value="Condensation"/>
    <property type="match status" value="1"/>
</dbReference>
<dbReference type="InterPro" id="IPR020841">
    <property type="entry name" value="PKS_Beta-ketoAc_synthase_dom"/>
</dbReference>
<dbReference type="InterPro" id="IPR020802">
    <property type="entry name" value="TesA-like"/>
</dbReference>
<feature type="region of interest" description="Disordered" evidence="7">
    <location>
        <begin position="858"/>
        <end position="886"/>
    </location>
</feature>
<dbReference type="RefSeq" id="WP_091797658.1">
    <property type="nucleotide sequence ID" value="NZ_CP016353.1"/>
</dbReference>